<dbReference type="Gene3D" id="3.40.50.620">
    <property type="entry name" value="HUPs"/>
    <property type="match status" value="1"/>
</dbReference>
<keyword evidence="1" id="KW-0808">Transferase</keyword>
<dbReference type="InterPro" id="IPR035107">
    <property type="entry name" value="tRNA_thiolation_TtcA_Ctu1"/>
</dbReference>
<dbReference type="SUPFAM" id="SSF52402">
    <property type="entry name" value="Adenine nucleotide alpha hydrolases-like"/>
    <property type="match status" value="1"/>
</dbReference>
<dbReference type="PIRSF" id="PIRSF004976">
    <property type="entry name" value="ATPase_YdaO"/>
    <property type="match status" value="1"/>
</dbReference>
<evidence type="ECO:0000256" key="1">
    <source>
        <dbReference type="ARBA" id="ARBA00022679"/>
    </source>
</evidence>
<accession>A0A7C6AF91</accession>
<dbReference type="Pfam" id="PF01171">
    <property type="entry name" value="ATP_bind_3"/>
    <property type="match status" value="1"/>
</dbReference>
<dbReference type="PANTHER" id="PTHR43686">
    <property type="entry name" value="SULFURTRANSFERASE-RELATED"/>
    <property type="match status" value="1"/>
</dbReference>
<comment type="caution">
    <text evidence="3">The sequence shown here is derived from an EMBL/GenBank/DDBJ whole genome shotgun (WGS) entry which is preliminary data.</text>
</comment>
<sequence length="254" mass="29847">MNKAVDRLEINRFSLATVSRLINPALSSINKAIKRYKILEKNSGVVVGVSGGADSLILLFLLNEYNNKFKKDWEIYACHIQPDFPNWNSIFIEEFCKRLNIPLKIIKINIDNRLKTVEKKCFFCARERRRRLLEYAESLDIFKVALAHHLEDVVETFLLNIIYNGEISTFVPAQSVIQGRFLFIRPLYYLDKKNIQTIARTLRIPENINKCPYFKESKRERIRNFLNEVSKEYPDVYKSIFNGIFNLKKGYLPL</sequence>
<proteinExistence type="predicted"/>
<dbReference type="AlphaFoldDB" id="A0A7C6AF91"/>
<evidence type="ECO:0000259" key="2">
    <source>
        <dbReference type="Pfam" id="PF01171"/>
    </source>
</evidence>
<organism evidence="3">
    <name type="scientific">candidate division WOR-3 bacterium</name>
    <dbReference type="NCBI Taxonomy" id="2052148"/>
    <lineage>
        <taxon>Bacteria</taxon>
        <taxon>Bacteria division WOR-3</taxon>
    </lineage>
</organism>
<protein>
    <recommendedName>
        <fullName evidence="2">tRNA(Ile)-lysidine/2-thiocytidine synthase N-terminal domain-containing protein</fullName>
    </recommendedName>
</protein>
<dbReference type="GO" id="GO:0008033">
    <property type="term" value="P:tRNA processing"/>
    <property type="evidence" value="ECO:0007669"/>
    <property type="project" value="InterPro"/>
</dbReference>
<dbReference type="EMBL" id="DTHJ01000044">
    <property type="protein sequence ID" value="HHS62338.1"/>
    <property type="molecule type" value="Genomic_DNA"/>
</dbReference>
<dbReference type="GO" id="GO:0016740">
    <property type="term" value="F:transferase activity"/>
    <property type="evidence" value="ECO:0007669"/>
    <property type="project" value="UniProtKB-KW"/>
</dbReference>
<gene>
    <name evidence="3" type="ORF">ENV70_01805</name>
</gene>
<evidence type="ECO:0000313" key="3">
    <source>
        <dbReference type="EMBL" id="HHS62338.1"/>
    </source>
</evidence>
<dbReference type="InterPro" id="IPR014729">
    <property type="entry name" value="Rossmann-like_a/b/a_fold"/>
</dbReference>
<dbReference type="PANTHER" id="PTHR43686:SF1">
    <property type="entry name" value="AMINOTRAN_5 DOMAIN-CONTAINING PROTEIN"/>
    <property type="match status" value="1"/>
</dbReference>
<feature type="domain" description="tRNA(Ile)-lysidine/2-thiocytidine synthase N-terminal" evidence="2">
    <location>
        <begin position="45"/>
        <end position="224"/>
    </location>
</feature>
<dbReference type="InterPro" id="IPR011063">
    <property type="entry name" value="TilS/TtcA_N"/>
</dbReference>
<reference evidence="3" key="1">
    <citation type="journal article" date="2020" name="mSystems">
        <title>Genome- and Community-Level Interaction Insights into Carbon Utilization and Element Cycling Functions of Hydrothermarchaeota in Hydrothermal Sediment.</title>
        <authorList>
            <person name="Zhou Z."/>
            <person name="Liu Y."/>
            <person name="Xu W."/>
            <person name="Pan J."/>
            <person name="Luo Z.H."/>
            <person name="Li M."/>
        </authorList>
    </citation>
    <scope>NUCLEOTIDE SEQUENCE [LARGE SCALE GENOMIC DNA]</scope>
    <source>
        <strain evidence="3">SpSt-783</strain>
    </source>
</reference>
<name>A0A7C6AF91_UNCW3</name>